<evidence type="ECO:0000313" key="8">
    <source>
        <dbReference type="EMBL" id="TPX63019.1"/>
    </source>
</evidence>
<feature type="compositionally biased region" description="Basic and acidic residues" evidence="6">
    <location>
        <begin position="386"/>
        <end position="404"/>
    </location>
</feature>
<feature type="compositionally biased region" description="Basic and acidic residues" evidence="6">
    <location>
        <begin position="216"/>
        <end position="229"/>
    </location>
</feature>
<dbReference type="GO" id="GO:0008270">
    <property type="term" value="F:zinc ion binding"/>
    <property type="evidence" value="ECO:0007669"/>
    <property type="project" value="UniProtKB-KW"/>
</dbReference>
<keyword evidence="9" id="KW-1185">Reference proteome</keyword>
<dbReference type="InterPro" id="IPR001164">
    <property type="entry name" value="ArfGAP_dom"/>
</dbReference>
<evidence type="ECO:0000259" key="7">
    <source>
        <dbReference type="PROSITE" id="PS50115"/>
    </source>
</evidence>
<feature type="compositionally biased region" description="Low complexity" evidence="6">
    <location>
        <begin position="441"/>
        <end position="458"/>
    </location>
</feature>
<dbReference type="GO" id="GO:0030100">
    <property type="term" value="P:regulation of endocytosis"/>
    <property type="evidence" value="ECO:0007669"/>
    <property type="project" value="TreeGrafter"/>
</dbReference>
<dbReference type="Pfam" id="PF01412">
    <property type="entry name" value="ArfGap"/>
    <property type="match status" value="1"/>
</dbReference>
<keyword evidence="1" id="KW-0343">GTPase activation</keyword>
<evidence type="ECO:0000313" key="9">
    <source>
        <dbReference type="Proteomes" id="UP000318582"/>
    </source>
</evidence>
<accession>A0A507EFM5</accession>
<dbReference type="GO" id="GO:0000139">
    <property type="term" value="C:Golgi membrane"/>
    <property type="evidence" value="ECO:0007669"/>
    <property type="project" value="TreeGrafter"/>
</dbReference>
<dbReference type="PROSITE" id="PS50115">
    <property type="entry name" value="ARFGAP"/>
    <property type="match status" value="1"/>
</dbReference>
<dbReference type="PRINTS" id="PR00405">
    <property type="entry name" value="REVINTRACTNG"/>
</dbReference>
<feature type="domain" description="Arf-GAP" evidence="7">
    <location>
        <begin position="39"/>
        <end position="155"/>
    </location>
</feature>
<protein>
    <recommendedName>
        <fullName evidence="7">Arf-GAP domain-containing protein</fullName>
    </recommendedName>
</protein>
<dbReference type="PANTHER" id="PTHR46395">
    <property type="entry name" value="ADP-RIBOSYLATION FACTOR GTPASE-ACTIVATING PROTEIN 1"/>
    <property type="match status" value="1"/>
</dbReference>
<dbReference type="InterPro" id="IPR037278">
    <property type="entry name" value="ARFGAP/RecO"/>
</dbReference>
<feature type="region of interest" description="Disordered" evidence="6">
    <location>
        <begin position="359"/>
        <end position="468"/>
    </location>
</feature>
<name>A0A507EFM5_9FUNG</name>
<evidence type="ECO:0000256" key="2">
    <source>
        <dbReference type="ARBA" id="ARBA00022723"/>
    </source>
</evidence>
<feature type="compositionally biased region" description="Low complexity" evidence="6">
    <location>
        <begin position="195"/>
        <end position="204"/>
    </location>
</feature>
<feature type="compositionally biased region" description="Polar residues" evidence="6">
    <location>
        <begin position="407"/>
        <end position="417"/>
    </location>
</feature>
<dbReference type="GO" id="GO:0032012">
    <property type="term" value="P:regulation of ARF protein signal transduction"/>
    <property type="evidence" value="ECO:0007669"/>
    <property type="project" value="TreeGrafter"/>
</dbReference>
<evidence type="ECO:0000256" key="6">
    <source>
        <dbReference type="SAM" id="MobiDB-lite"/>
    </source>
</evidence>
<dbReference type="Proteomes" id="UP000318582">
    <property type="component" value="Unassembled WGS sequence"/>
</dbReference>
<keyword evidence="4" id="KW-0862">Zinc</keyword>
<evidence type="ECO:0000256" key="4">
    <source>
        <dbReference type="ARBA" id="ARBA00022833"/>
    </source>
</evidence>
<dbReference type="CDD" id="cd08830">
    <property type="entry name" value="ArfGap_ArfGap1"/>
    <property type="match status" value="1"/>
</dbReference>
<gene>
    <name evidence="8" type="ORF">PhCBS80983_g00045</name>
</gene>
<dbReference type="AlphaFoldDB" id="A0A507EFM5"/>
<reference evidence="8 9" key="1">
    <citation type="journal article" date="2019" name="Sci. Rep.">
        <title>Comparative genomics of chytrid fungi reveal insights into the obligate biotrophic and pathogenic lifestyle of Synchytrium endobioticum.</title>
        <authorList>
            <person name="van de Vossenberg B.T.L.H."/>
            <person name="Warris S."/>
            <person name="Nguyen H.D.T."/>
            <person name="van Gent-Pelzer M.P.E."/>
            <person name="Joly D.L."/>
            <person name="van de Geest H.C."/>
            <person name="Bonants P.J.M."/>
            <person name="Smith D.S."/>
            <person name="Levesque C.A."/>
            <person name="van der Lee T.A.J."/>
        </authorList>
    </citation>
    <scope>NUCLEOTIDE SEQUENCE [LARGE SCALE GENOMIC DNA]</scope>
    <source>
        <strain evidence="8 9">CBS 809.83</strain>
    </source>
</reference>
<feature type="region of interest" description="Disordered" evidence="6">
    <location>
        <begin position="150"/>
        <end position="261"/>
    </location>
</feature>
<dbReference type="STRING" id="109895.A0A507EFM5"/>
<dbReference type="EMBL" id="QEAQ01000001">
    <property type="protein sequence ID" value="TPX63019.1"/>
    <property type="molecule type" value="Genomic_DNA"/>
</dbReference>
<dbReference type="SUPFAM" id="SSF57863">
    <property type="entry name" value="ArfGap/RecO-like zinc finger"/>
    <property type="match status" value="1"/>
</dbReference>
<organism evidence="8 9">
    <name type="scientific">Powellomyces hirtus</name>
    <dbReference type="NCBI Taxonomy" id="109895"/>
    <lineage>
        <taxon>Eukaryota</taxon>
        <taxon>Fungi</taxon>
        <taxon>Fungi incertae sedis</taxon>
        <taxon>Chytridiomycota</taxon>
        <taxon>Chytridiomycota incertae sedis</taxon>
        <taxon>Chytridiomycetes</taxon>
        <taxon>Spizellomycetales</taxon>
        <taxon>Powellomycetaceae</taxon>
        <taxon>Powellomyces</taxon>
    </lineage>
</organism>
<evidence type="ECO:0000256" key="1">
    <source>
        <dbReference type="ARBA" id="ARBA00022468"/>
    </source>
</evidence>
<dbReference type="InterPro" id="IPR038508">
    <property type="entry name" value="ArfGAP_dom_sf"/>
</dbReference>
<evidence type="ECO:0000256" key="3">
    <source>
        <dbReference type="ARBA" id="ARBA00022771"/>
    </source>
</evidence>
<keyword evidence="3 5" id="KW-0863">Zinc-finger</keyword>
<feature type="compositionally biased region" description="Polar residues" evidence="6">
    <location>
        <begin position="425"/>
        <end position="440"/>
    </location>
</feature>
<dbReference type="FunFam" id="1.10.220.150:FF:000014">
    <property type="entry name" value="ADP-ribosylation factor GTPase-activating protein"/>
    <property type="match status" value="1"/>
</dbReference>
<sequence>MSEPSRNRTPLAVAPILVSLPSDLRTTLKRHNTMDPLKQTLLEQQRREDNKTCIDCGAHHPQWASVTYGIFFCLECSGVHRSLGVHISFVRSVTMDKWTEEQVKRITNGGNKKCVDFFRTFAEYSDGMTIQDKYGSEFARQYKEKLNAECEGRTWTAPPRSSRPSATNSPRPAGSPALGQRSSTPLQSGGGIYSGVGNNNNNGGYQAGNPGGFQDTKARNEEFFNRKGQENANRSTDLPPSQGGKYAGFGNTTYTPQSNGGGSGSVDILADPLAALSKGWSFLAPTITAAAKMTLSAAETVGQQVAEKIVQPTATAVRDPNFKDNLSRSVTSFGSKVTEAGQKGFSYASNLVNQAGGYVAPNQQSGGRHTDTYSGGAYGGTANDWNEPRKSQDDDLWGDWDKPADSTPGSTQPSTHDWNAPPKPSNDNWSSGPTQRNAHNTAASTSVPTSSTSPTTTTQKSDDEWQDF</sequence>
<comment type="caution">
    <text evidence="8">The sequence shown here is derived from an EMBL/GenBank/DDBJ whole genome shotgun (WGS) entry which is preliminary data.</text>
</comment>
<keyword evidence="2" id="KW-0479">Metal-binding</keyword>
<proteinExistence type="predicted"/>
<dbReference type="GO" id="GO:0005096">
    <property type="term" value="F:GTPase activator activity"/>
    <property type="evidence" value="ECO:0007669"/>
    <property type="project" value="UniProtKB-KW"/>
</dbReference>
<feature type="compositionally biased region" description="Polar residues" evidence="6">
    <location>
        <begin position="230"/>
        <end position="239"/>
    </location>
</feature>
<dbReference type="SMART" id="SM00105">
    <property type="entry name" value="ArfGap"/>
    <property type="match status" value="1"/>
</dbReference>
<dbReference type="PANTHER" id="PTHR46395:SF1">
    <property type="entry name" value="ADP-RIBOSYLATION FACTOR GTPASE-ACTIVATING PROTEIN 1"/>
    <property type="match status" value="1"/>
</dbReference>
<evidence type="ECO:0000256" key="5">
    <source>
        <dbReference type="PROSITE-ProRule" id="PRU00288"/>
    </source>
</evidence>
<dbReference type="Gene3D" id="1.10.220.150">
    <property type="entry name" value="Arf GTPase activating protein"/>
    <property type="match status" value="1"/>
</dbReference>